<evidence type="ECO:0000256" key="12">
    <source>
        <dbReference type="ARBA" id="ARBA00023211"/>
    </source>
</evidence>
<comment type="cofactor">
    <cofactor evidence="14">
        <name>Mg(2+)</name>
        <dbReference type="ChEBI" id="CHEBI:18420"/>
    </cofactor>
    <cofactor evidence="14">
        <name>Mn(2+)</name>
        <dbReference type="ChEBI" id="CHEBI:29035"/>
    </cofactor>
    <text evidence="14">Binds 2 divalent metal cations per subunit. Magnesium or manganese.</text>
</comment>
<feature type="binding site" evidence="14">
    <location>
        <begin position="145"/>
        <end position="149"/>
    </location>
    <ligand>
        <name>D-ribulose 5-phosphate</name>
        <dbReference type="ChEBI" id="CHEBI:58121"/>
    </ligand>
</feature>
<dbReference type="GO" id="GO:0005829">
    <property type="term" value="C:cytosol"/>
    <property type="evidence" value="ECO:0007669"/>
    <property type="project" value="TreeGrafter"/>
</dbReference>
<keyword evidence="10 14" id="KW-0479">Metal-binding</keyword>
<evidence type="ECO:0000256" key="14">
    <source>
        <dbReference type="HAMAP-Rule" id="MF_00180"/>
    </source>
</evidence>
<feature type="site" description="Essential for catalytic activity" evidence="14">
    <location>
        <position position="169"/>
    </location>
</feature>
<evidence type="ECO:0000256" key="9">
    <source>
        <dbReference type="ARBA" id="ARBA00022619"/>
    </source>
</evidence>
<evidence type="ECO:0000256" key="3">
    <source>
        <dbReference type="ARBA" id="ARBA00002284"/>
    </source>
</evidence>
<name>A0A212T807_9BURK</name>
<dbReference type="HAMAP" id="MF_00180">
    <property type="entry name" value="RibB"/>
    <property type="match status" value="1"/>
</dbReference>
<feature type="binding site" evidence="14">
    <location>
        <position position="37"/>
    </location>
    <ligand>
        <name>D-ribulose 5-phosphate</name>
        <dbReference type="ChEBI" id="CHEBI:58121"/>
    </ligand>
</feature>
<comment type="function">
    <text evidence="3 14">Catalyzes the conversion of D-ribulose 5-phosphate to formate and 3,4-dihydroxy-2-butanone 4-phosphate.</text>
</comment>
<proteinExistence type="inferred from homology"/>
<dbReference type="GO" id="GO:0030145">
    <property type="term" value="F:manganese ion binding"/>
    <property type="evidence" value="ECO:0007669"/>
    <property type="project" value="UniProtKB-UniRule"/>
</dbReference>
<evidence type="ECO:0000256" key="2">
    <source>
        <dbReference type="ARBA" id="ARBA00001936"/>
    </source>
</evidence>
<feature type="binding site" evidence="14">
    <location>
        <position position="33"/>
    </location>
    <ligand>
        <name>Mg(2+)</name>
        <dbReference type="ChEBI" id="CHEBI:18420"/>
        <label>1</label>
    </ligand>
</feature>
<dbReference type="GO" id="GO:0008686">
    <property type="term" value="F:3,4-dihydroxy-2-butanone-4-phosphate synthase activity"/>
    <property type="evidence" value="ECO:0007669"/>
    <property type="project" value="UniProtKB-UniRule"/>
</dbReference>
<dbReference type="NCBIfam" id="TIGR00506">
    <property type="entry name" value="ribB"/>
    <property type="match status" value="1"/>
</dbReference>
<protein>
    <recommendedName>
        <fullName evidence="8 14">3,4-dihydroxy-2-butanone 4-phosphate synthase</fullName>
        <shortName evidence="14">DHBP synthase</shortName>
        <ecNumber evidence="7 14">4.1.99.12</ecNumber>
    </recommendedName>
</protein>
<feature type="site" description="Essential for catalytic activity" evidence="14">
    <location>
        <position position="131"/>
    </location>
</feature>
<comment type="similarity">
    <text evidence="6">In the C-terminal section; belongs to the GTP cyclohydrolase II family.</text>
</comment>
<dbReference type="GO" id="GO:0003935">
    <property type="term" value="F:GTP cyclohydrolase II activity"/>
    <property type="evidence" value="ECO:0007669"/>
    <property type="project" value="TreeGrafter"/>
</dbReference>
<dbReference type="InterPro" id="IPR017945">
    <property type="entry name" value="DHBP_synth_RibB-like_a/b_dom"/>
</dbReference>
<comment type="pathway">
    <text evidence="4 14">Cofactor biosynthesis; riboflavin biosynthesis; 2-hydroxy-3-oxobutyl phosphate from D-ribulose 5-phosphate: step 1/1.</text>
</comment>
<dbReference type="GO" id="GO:0009231">
    <property type="term" value="P:riboflavin biosynthetic process"/>
    <property type="evidence" value="ECO:0007669"/>
    <property type="project" value="UniProtKB-UniRule"/>
</dbReference>
<evidence type="ECO:0000256" key="7">
    <source>
        <dbReference type="ARBA" id="ARBA00012153"/>
    </source>
</evidence>
<evidence type="ECO:0000256" key="1">
    <source>
        <dbReference type="ARBA" id="ARBA00000141"/>
    </source>
</evidence>
<dbReference type="Gene3D" id="3.90.870.10">
    <property type="entry name" value="DHBP synthase"/>
    <property type="match status" value="1"/>
</dbReference>
<comment type="catalytic activity">
    <reaction evidence="1 14">
        <text>D-ribulose 5-phosphate = (2S)-2-hydroxy-3-oxobutyl phosphate + formate + H(+)</text>
        <dbReference type="Rhea" id="RHEA:18457"/>
        <dbReference type="ChEBI" id="CHEBI:15378"/>
        <dbReference type="ChEBI" id="CHEBI:15740"/>
        <dbReference type="ChEBI" id="CHEBI:58121"/>
        <dbReference type="ChEBI" id="CHEBI:58830"/>
        <dbReference type="EC" id="4.1.99.12"/>
    </reaction>
</comment>
<evidence type="ECO:0000256" key="5">
    <source>
        <dbReference type="ARBA" id="ARBA00005520"/>
    </source>
</evidence>
<sequence>MSSTAYSLATTEEIIAEMRAGRMVILVDEEDRENEGDLVLAADHVTPEAINFMAKYGRGLICLTLTRERCEQLNLPLMVRDNTAALGTNFTVSIEAAEGVTTGISAADRSHTVKVAVAANAKPRDIVMPGHIFPLMAQAGGVLVRSGHTEAGCDLAELAGCSPTSVICEIMKDDGEMARLPDLIEFAKEHGLKIGTIVDLIHYRSRNESIISRQGTRTFNTPWGPLQGIAYKDSPTGCAHLALVKGNPNPNQETLVRVHEPATILDLLETESASHSWPVTEAIKTIAQSEAGAIVLLNCAGSAAVNTDAWFNQLGKLDGIAPVNPQRKTDFRTYGIGAQILKDLGIRKMKLLAKPGKLPTMAGYDLEVTGHLAFKAS</sequence>
<accession>A0A212T807</accession>
<comment type="cofactor">
    <cofactor evidence="2">
        <name>Mn(2+)</name>
        <dbReference type="ChEBI" id="CHEBI:29035"/>
    </cofactor>
</comment>
<keyword evidence="16" id="KW-0378">Hydrolase</keyword>
<feature type="binding site" evidence="14">
    <location>
        <begin position="32"/>
        <end position="33"/>
    </location>
    <ligand>
        <name>D-ribulose 5-phosphate</name>
        <dbReference type="ChEBI" id="CHEBI:58121"/>
    </ligand>
</feature>
<comment type="subunit">
    <text evidence="14">Homodimer.</text>
</comment>
<dbReference type="PANTHER" id="PTHR21327:SF34">
    <property type="entry name" value="3,4-DIHYDROXY-2-BUTANONE 4-PHOSPHATE SYNTHASE"/>
    <property type="match status" value="1"/>
</dbReference>
<dbReference type="UniPathway" id="UPA00275">
    <property type="reaction ID" value="UER00399"/>
</dbReference>
<dbReference type="AlphaFoldDB" id="A0A212T807"/>
<dbReference type="RefSeq" id="WP_088812478.1">
    <property type="nucleotide sequence ID" value="NZ_FYEX01000001.1"/>
</dbReference>
<dbReference type="Pfam" id="PF00926">
    <property type="entry name" value="DHBP_synthase"/>
    <property type="match status" value="1"/>
</dbReference>
<evidence type="ECO:0000256" key="11">
    <source>
        <dbReference type="ARBA" id="ARBA00022842"/>
    </source>
</evidence>
<feature type="binding site" evidence="14">
    <location>
        <position position="148"/>
    </location>
    <ligand>
        <name>Mg(2+)</name>
        <dbReference type="ChEBI" id="CHEBI:18420"/>
        <label>2</label>
    </ligand>
</feature>
<dbReference type="InterPro" id="IPR036144">
    <property type="entry name" value="RibA-like_sf"/>
</dbReference>
<dbReference type="InterPro" id="IPR032677">
    <property type="entry name" value="GTP_cyclohydro_II"/>
</dbReference>
<keyword evidence="11 14" id="KW-0460">Magnesium</keyword>
<gene>
    <name evidence="14" type="primary">ribB</name>
    <name evidence="16" type="ORF">SAMN06295916_0589</name>
</gene>
<evidence type="ECO:0000256" key="6">
    <source>
        <dbReference type="ARBA" id="ARBA00008976"/>
    </source>
</evidence>
<evidence type="ECO:0000259" key="15">
    <source>
        <dbReference type="Pfam" id="PF00925"/>
    </source>
</evidence>
<keyword evidence="9 14" id="KW-0686">Riboflavin biosynthesis</keyword>
<dbReference type="NCBIfam" id="NF010626">
    <property type="entry name" value="PRK14019.1"/>
    <property type="match status" value="1"/>
</dbReference>
<dbReference type="GO" id="GO:0000287">
    <property type="term" value="F:magnesium ion binding"/>
    <property type="evidence" value="ECO:0007669"/>
    <property type="project" value="UniProtKB-UniRule"/>
</dbReference>
<keyword evidence="17" id="KW-1185">Reference proteome</keyword>
<evidence type="ECO:0000256" key="10">
    <source>
        <dbReference type="ARBA" id="ARBA00022723"/>
    </source>
</evidence>
<dbReference type="OrthoDB" id="9793111at2"/>
<dbReference type="SUPFAM" id="SSF55821">
    <property type="entry name" value="YrdC/RibB"/>
    <property type="match status" value="1"/>
</dbReference>
<evidence type="ECO:0000256" key="4">
    <source>
        <dbReference type="ARBA" id="ARBA00004904"/>
    </source>
</evidence>
<comment type="similarity">
    <text evidence="5">In the N-terminal section; belongs to the DHBP synthase family.</text>
</comment>
<reference evidence="16 17" key="1">
    <citation type="submission" date="2017-06" db="EMBL/GenBank/DDBJ databases">
        <authorList>
            <person name="Kim H.J."/>
            <person name="Triplett B.A."/>
        </authorList>
    </citation>
    <scope>NUCLEOTIDE SEQUENCE [LARGE SCALE GENOMIC DNA]</scope>
    <source>
        <strain evidence="16 17">MWH-VicM1</strain>
    </source>
</reference>
<organism evidence="16 17">
    <name type="scientific">Polynucleobacter victoriensis</name>
    <dbReference type="NCBI Taxonomy" id="2049319"/>
    <lineage>
        <taxon>Bacteria</taxon>
        <taxon>Pseudomonadati</taxon>
        <taxon>Pseudomonadota</taxon>
        <taxon>Betaproteobacteria</taxon>
        <taxon>Burkholderiales</taxon>
        <taxon>Burkholderiaceae</taxon>
        <taxon>Polynucleobacter</taxon>
    </lineage>
</organism>
<dbReference type="Proteomes" id="UP000197215">
    <property type="component" value="Unassembled WGS sequence"/>
</dbReference>
<dbReference type="PIRSF" id="PIRSF001259">
    <property type="entry name" value="RibA"/>
    <property type="match status" value="1"/>
</dbReference>
<feature type="binding site" evidence="14">
    <location>
        <position position="33"/>
    </location>
    <ligand>
        <name>Mg(2+)</name>
        <dbReference type="ChEBI" id="CHEBI:18420"/>
        <label>2</label>
    </ligand>
</feature>
<evidence type="ECO:0000313" key="16">
    <source>
        <dbReference type="EMBL" id="SNC62000.1"/>
    </source>
</evidence>
<dbReference type="EC" id="4.1.99.12" evidence="7 14"/>
<feature type="domain" description="GTP cyclohydrolase II" evidence="15">
    <location>
        <begin position="216"/>
        <end position="371"/>
    </location>
</feature>
<evidence type="ECO:0000256" key="13">
    <source>
        <dbReference type="ARBA" id="ARBA00023239"/>
    </source>
</evidence>
<keyword evidence="13 14" id="KW-0456">Lyase</keyword>
<evidence type="ECO:0000313" key="17">
    <source>
        <dbReference type="Proteomes" id="UP000197215"/>
    </source>
</evidence>
<evidence type="ECO:0000256" key="8">
    <source>
        <dbReference type="ARBA" id="ARBA00018836"/>
    </source>
</evidence>
<comment type="similarity">
    <text evidence="14">Belongs to the DHBP synthase family.</text>
</comment>
<dbReference type="FunFam" id="3.90.870.10:FF:000001">
    <property type="entry name" value="Riboflavin biosynthesis protein RibBA"/>
    <property type="match status" value="1"/>
</dbReference>
<keyword evidence="12 14" id="KW-0464">Manganese</keyword>
<dbReference type="InterPro" id="IPR000422">
    <property type="entry name" value="DHBP_synthase_RibB"/>
</dbReference>
<dbReference type="PANTHER" id="PTHR21327">
    <property type="entry name" value="GTP CYCLOHYDROLASE II-RELATED"/>
    <property type="match status" value="1"/>
</dbReference>
<dbReference type="Gene3D" id="3.40.50.10990">
    <property type="entry name" value="GTP cyclohydrolase II"/>
    <property type="match status" value="1"/>
</dbReference>
<dbReference type="EMBL" id="FYEX01000001">
    <property type="protein sequence ID" value="SNC62000.1"/>
    <property type="molecule type" value="Genomic_DNA"/>
</dbReference>
<dbReference type="Pfam" id="PF00925">
    <property type="entry name" value="GTP_cyclohydro2"/>
    <property type="match status" value="1"/>
</dbReference>
<dbReference type="SUPFAM" id="SSF142695">
    <property type="entry name" value="RibA-like"/>
    <property type="match status" value="1"/>
</dbReference>